<gene>
    <name evidence="3" type="ORF">K7472_15695</name>
</gene>
<dbReference type="Proteomes" id="UP001198565">
    <property type="component" value="Unassembled WGS sequence"/>
</dbReference>
<accession>A0ABS7QSY6</accession>
<keyword evidence="2" id="KW-1133">Transmembrane helix</keyword>
<comment type="caution">
    <text evidence="3">The sequence shown here is derived from an EMBL/GenBank/DDBJ whole genome shotgun (WGS) entry which is preliminary data.</text>
</comment>
<dbReference type="RefSeq" id="WP_222978378.1">
    <property type="nucleotide sequence ID" value="NZ_JAINVZ010000009.1"/>
</dbReference>
<protein>
    <submittedName>
        <fullName evidence="3">Uncharacterized protein</fullName>
    </submittedName>
</protein>
<feature type="transmembrane region" description="Helical" evidence="2">
    <location>
        <begin position="25"/>
        <end position="42"/>
    </location>
</feature>
<feature type="transmembrane region" description="Helical" evidence="2">
    <location>
        <begin position="54"/>
        <end position="72"/>
    </location>
</feature>
<keyword evidence="2" id="KW-0472">Membrane</keyword>
<evidence type="ECO:0000256" key="2">
    <source>
        <dbReference type="SAM" id="Phobius"/>
    </source>
</evidence>
<feature type="transmembrane region" description="Helical" evidence="2">
    <location>
        <begin position="92"/>
        <end position="113"/>
    </location>
</feature>
<evidence type="ECO:0000313" key="4">
    <source>
        <dbReference type="Proteomes" id="UP001198565"/>
    </source>
</evidence>
<evidence type="ECO:0000256" key="1">
    <source>
        <dbReference type="SAM" id="MobiDB-lite"/>
    </source>
</evidence>
<name>A0ABS7QSY6_9ACTN</name>
<evidence type="ECO:0000313" key="3">
    <source>
        <dbReference type="EMBL" id="MBY8886297.1"/>
    </source>
</evidence>
<keyword evidence="4" id="KW-1185">Reference proteome</keyword>
<proteinExistence type="predicted"/>
<sequence length="366" mass="40719">MPGSKQATAVTVMASRRGWKRLLRVLPRIVLVVVGAVVFAPGTDESLDADIANLWLAAALPVWWLALTLSLWRAPERGLPDVLRFRRRHRRVCWRLSALLLLGACLALLTNAYCTWKADSDVPLTVWEQYSRYASHAGTTGVWLLCLSPLPGLLDPLVWRLWPAPLRHAVRRARAAEALASPGRYPRPVPFDPDRGAVGRPEPLGEDDGRRGPSLIPVSVRLSRDSTSRGVELRWNGATLTLHHQGHDPVRLPVAPRDDVLPGEPLPRPVAEVVWYDEQHNAVATRTPTPYHWRGRDTEVLFLDADGRRLGTVSRVLDDWQAVARVARAAGVPFAAYDLGYAAEDEPRAASRLFPRDGRQLTVRAE</sequence>
<feature type="region of interest" description="Disordered" evidence="1">
    <location>
        <begin position="184"/>
        <end position="217"/>
    </location>
</feature>
<reference evidence="3 4" key="1">
    <citation type="submission" date="2021-08" db="EMBL/GenBank/DDBJ databases">
        <title>Streptomyces sp. PTM05 isolated from lichen.</title>
        <authorList>
            <person name="Somphong A."/>
            <person name="Phongsopitanun W."/>
            <person name="Tanasupawat S."/>
        </authorList>
    </citation>
    <scope>NUCLEOTIDE SEQUENCE [LARGE SCALE GENOMIC DNA]</scope>
    <source>
        <strain evidence="3 4">Ptm05</strain>
    </source>
</reference>
<organism evidence="3 4">
    <name type="scientific">Streptantibioticus parmotrematis</name>
    <dbReference type="NCBI Taxonomy" id="2873249"/>
    <lineage>
        <taxon>Bacteria</taxon>
        <taxon>Bacillati</taxon>
        <taxon>Actinomycetota</taxon>
        <taxon>Actinomycetes</taxon>
        <taxon>Kitasatosporales</taxon>
        <taxon>Streptomycetaceae</taxon>
        <taxon>Streptantibioticus</taxon>
    </lineage>
</organism>
<keyword evidence="2" id="KW-0812">Transmembrane</keyword>
<dbReference type="EMBL" id="JAINVZ010000009">
    <property type="protein sequence ID" value="MBY8886297.1"/>
    <property type="molecule type" value="Genomic_DNA"/>
</dbReference>